<dbReference type="Proteomes" id="UP000314294">
    <property type="component" value="Unassembled WGS sequence"/>
</dbReference>
<evidence type="ECO:0000313" key="2">
    <source>
        <dbReference type="EMBL" id="TNN73831.1"/>
    </source>
</evidence>
<name>A0A4Z2I7S1_9TELE</name>
<dbReference type="EMBL" id="SRLO01000120">
    <property type="protein sequence ID" value="TNN73831.1"/>
    <property type="molecule type" value="Genomic_DNA"/>
</dbReference>
<keyword evidence="3" id="KW-1185">Reference proteome</keyword>
<evidence type="ECO:0000313" key="3">
    <source>
        <dbReference type="Proteomes" id="UP000314294"/>
    </source>
</evidence>
<sequence length="74" mass="7915">MGISTVQSRPSSSATKGRGAKSREEPSSHASRREDGRLRMDGPPPEKENGSPLSTSAVTPHRSRPPLLAFMSTL</sequence>
<comment type="caution">
    <text evidence="2">The sequence shown here is derived from an EMBL/GenBank/DDBJ whole genome shotgun (WGS) entry which is preliminary data.</text>
</comment>
<feature type="compositionally biased region" description="Polar residues" evidence="1">
    <location>
        <begin position="1"/>
        <end position="15"/>
    </location>
</feature>
<dbReference type="AlphaFoldDB" id="A0A4Z2I7S1"/>
<proteinExistence type="predicted"/>
<reference evidence="2 3" key="1">
    <citation type="submission" date="2019-03" db="EMBL/GenBank/DDBJ databases">
        <title>First draft genome of Liparis tanakae, snailfish: a comprehensive survey of snailfish specific genes.</title>
        <authorList>
            <person name="Kim W."/>
            <person name="Song I."/>
            <person name="Jeong J.-H."/>
            <person name="Kim D."/>
            <person name="Kim S."/>
            <person name="Ryu S."/>
            <person name="Song J.Y."/>
            <person name="Lee S.K."/>
        </authorList>
    </citation>
    <scope>NUCLEOTIDE SEQUENCE [LARGE SCALE GENOMIC DNA]</scope>
    <source>
        <tissue evidence="2">Muscle</tissue>
    </source>
</reference>
<accession>A0A4Z2I7S1</accession>
<feature type="region of interest" description="Disordered" evidence="1">
    <location>
        <begin position="1"/>
        <end position="74"/>
    </location>
</feature>
<organism evidence="2 3">
    <name type="scientific">Liparis tanakae</name>
    <name type="common">Tanaka's snailfish</name>
    <dbReference type="NCBI Taxonomy" id="230148"/>
    <lineage>
        <taxon>Eukaryota</taxon>
        <taxon>Metazoa</taxon>
        <taxon>Chordata</taxon>
        <taxon>Craniata</taxon>
        <taxon>Vertebrata</taxon>
        <taxon>Euteleostomi</taxon>
        <taxon>Actinopterygii</taxon>
        <taxon>Neopterygii</taxon>
        <taxon>Teleostei</taxon>
        <taxon>Neoteleostei</taxon>
        <taxon>Acanthomorphata</taxon>
        <taxon>Eupercaria</taxon>
        <taxon>Perciformes</taxon>
        <taxon>Cottioidei</taxon>
        <taxon>Cottales</taxon>
        <taxon>Liparidae</taxon>
        <taxon>Liparis</taxon>
    </lineage>
</organism>
<protein>
    <submittedName>
        <fullName evidence="2">Uncharacterized protein</fullName>
    </submittedName>
</protein>
<evidence type="ECO:0000256" key="1">
    <source>
        <dbReference type="SAM" id="MobiDB-lite"/>
    </source>
</evidence>
<gene>
    <name evidence="2" type="ORF">EYF80_015848</name>
</gene>
<feature type="compositionally biased region" description="Basic and acidic residues" evidence="1">
    <location>
        <begin position="21"/>
        <end position="49"/>
    </location>
</feature>